<accession>A0A6H5FVW0</accession>
<evidence type="ECO:0000313" key="6">
    <source>
        <dbReference type="Proteomes" id="UP000479000"/>
    </source>
</evidence>
<name>A0A6H5FVW0_9HEMI</name>
<dbReference type="EMBL" id="CADCXU010001642">
    <property type="protein sequence ID" value="CAA9994055.1"/>
    <property type="molecule type" value="Genomic_DNA"/>
</dbReference>
<keyword evidence="1" id="KW-0479">Metal-binding</keyword>
<dbReference type="AlphaFoldDB" id="A0A6H5FVW0"/>
<dbReference type="GO" id="GO:0046872">
    <property type="term" value="F:metal ion binding"/>
    <property type="evidence" value="ECO:0007669"/>
    <property type="project" value="UniProtKB-KW"/>
</dbReference>
<dbReference type="EMBL" id="CADCXU010001643">
    <property type="protein sequence ID" value="CAA9994060.1"/>
    <property type="molecule type" value="Genomic_DNA"/>
</dbReference>
<reference evidence="4 6" key="1">
    <citation type="submission" date="2020-02" db="EMBL/GenBank/DDBJ databases">
        <authorList>
            <person name="Ferguson B K."/>
        </authorList>
    </citation>
    <scope>NUCLEOTIDE SEQUENCE [LARGE SCALE GENOMIC DNA]</scope>
</reference>
<dbReference type="InterPro" id="IPR036412">
    <property type="entry name" value="HAD-like_sf"/>
</dbReference>
<evidence type="ECO:0000256" key="1">
    <source>
        <dbReference type="ARBA" id="ARBA00022723"/>
    </source>
</evidence>
<feature type="non-terminal residue" evidence="4">
    <location>
        <position position="1"/>
    </location>
</feature>
<dbReference type="OrthoDB" id="409330at2759"/>
<evidence type="ECO:0000256" key="3">
    <source>
        <dbReference type="ARBA" id="ARBA00022842"/>
    </source>
</evidence>
<keyword evidence="2" id="KW-0378">Hydrolase</keyword>
<evidence type="ECO:0000313" key="5">
    <source>
        <dbReference type="EMBL" id="CAA9994060.1"/>
    </source>
</evidence>
<evidence type="ECO:0000256" key="2">
    <source>
        <dbReference type="ARBA" id="ARBA00022801"/>
    </source>
</evidence>
<protein>
    <submittedName>
        <fullName evidence="4">Uncharacterized protein</fullName>
    </submittedName>
</protein>
<organism evidence="4 6">
    <name type="scientific">Nesidiocoris tenuis</name>
    <dbReference type="NCBI Taxonomy" id="355587"/>
    <lineage>
        <taxon>Eukaryota</taxon>
        <taxon>Metazoa</taxon>
        <taxon>Ecdysozoa</taxon>
        <taxon>Arthropoda</taxon>
        <taxon>Hexapoda</taxon>
        <taxon>Insecta</taxon>
        <taxon>Pterygota</taxon>
        <taxon>Neoptera</taxon>
        <taxon>Paraneoptera</taxon>
        <taxon>Hemiptera</taxon>
        <taxon>Heteroptera</taxon>
        <taxon>Panheteroptera</taxon>
        <taxon>Cimicomorpha</taxon>
        <taxon>Miridae</taxon>
        <taxon>Dicyphina</taxon>
        <taxon>Nesidiocoris</taxon>
    </lineage>
</organism>
<keyword evidence="6" id="KW-1185">Reference proteome</keyword>
<dbReference type="Pfam" id="PF05761">
    <property type="entry name" value="5_nucleotid"/>
    <property type="match status" value="1"/>
</dbReference>
<gene>
    <name evidence="4" type="ORF">NTEN_LOCUS875</name>
    <name evidence="5" type="ORF">NTEN_LOCUS880</name>
</gene>
<dbReference type="SUPFAM" id="SSF56784">
    <property type="entry name" value="HAD-like"/>
    <property type="match status" value="1"/>
</dbReference>
<sequence>YFSSKMIQLADLFSVPEMCLLCNVAEYFERSQIDYHPEILFRDVKVDQTIFRR</sequence>
<evidence type="ECO:0000313" key="4">
    <source>
        <dbReference type="EMBL" id="CAA9994055.1"/>
    </source>
</evidence>
<dbReference type="GO" id="GO:0016787">
    <property type="term" value="F:hydrolase activity"/>
    <property type="evidence" value="ECO:0007669"/>
    <property type="project" value="UniProtKB-KW"/>
</dbReference>
<keyword evidence="3" id="KW-0460">Magnesium</keyword>
<proteinExistence type="predicted"/>
<dbReference type="Proteomes" id="UP000479000">
    <property type="component" value="Unassembled WGS sequence"/>
</dbReference>
<dbReference type="InterPro" id="IPR008380">
    <property type="entry name" value="HAD-SF_hydro_IG_5-nucl"/>
</dbReference>